<feature type="compositionally biased region" description="Basic residues" evidence="2">
    <location>
        <begin position="64"/>
        <end position="79"/>
    </location>
</feature>
<keyword evidence="1" id="KW-0175">Coiled coil</keyword>
<feature type="compositionally biased region" description="Acidic residues" evidence="2">
    <location>
        <begin position="178"/>
        <end position="199"/>
    </location>
</feature>
<feature type="compositionally biased region" description="Pro residues" evidence="2">
    <location>
        <begin position="792"/>
        <end position="804"/>
    </location>
</feature>
<feature type="compositionally biased region" description="Polar residues" evidence="2">
    <location>
        <begin position="302"/>
        <end position="311"/>
    </location>
</feature>
<feature type="region of interest" description="Disordered" evidence="2">
    <location>
        <begin position="302"/>
        <end position="364"/>
    </location>
</feature>
<feature type="compositionally biased region" description="Low complexity" evidence="2">
    <location>
        <begin position="628"/>
        <end position="639"/>
    </location>
</feature>
<dbReference type="STRING" id="105984.A0A427XUT3"/>
<sequence>MSPPTGSSSSTTQWHSVSPLTRPLSISILELAPTSVTLALTRSPPSAPGPSSATSLHHLTQHLAHSHHAHAHPHLHGSHGHAAGGASSGGASSSSNGVTHSNSKKKKKKRHSNAHTHHAGDSDDAADDGDDDGNAIPGAYPYSSMLSDGQTFKDMLSHGVVVTLDGMPWSRIVAHVSDDEDEDGGVPGTSDDEGDWEDEWDHHGDGTEEGLANSSCTEHGQLPRRRRRQRPLGADQTRPAGSPRTKPTEKPDRGPRWDRERAVVVVYDLDPSKEHEIELQIVGLAGEIKESIPVSNTILISPLPTTGSSLHPRSRANSLRSRSRPRSRSNSINTAPVHPVPSPLGTEIPSSPGRSSTPLPDERVVPTSILSPIDAQTAQTRHLIAAAHAEREHLQLQIKEARKTAQRSEASLRTEIESMKKSNEKAGSSDQRNKQKYLALQEQVKQGWAGSETANTETGEVKAAMPALEARLAAVNTDLEAVHADWMAVKETEEDAREADRKNRADEDRKLAEVNSKIDKARARKDKKEAERTELLKRLEDLEHQREEIERKADEEKTMRRAGYYPGLRWEQAQAQAQASGVGGPGGAAVPGEFGAGGGAFAERGGSLSARPSMNNIGTAGGFGSTGTGFRPRGGFTHRYPSGGRQQAPPAQPSPTLNQTFFPPNAPTSPVWNTTMSKPNATNTRGSGGGSGTNPAAAPFLPSGFSNTAGGGPASNASGTFDPALHTAFMPPQLQHRIYLPNSVRPRPTPNFHPPPSVLAEQQAQAASSSGSSSNSSLVSPTGGSGSVKPSPLSPAFPPLPTHSPPTSRASTASNSAGGPSLASIVTRAVLAPTSNALVVGAGPGPIGTGGGRSPTSPQNHSQHGHNNGGGKEFPPLSPTAVPFQSPAHTTPTRVTPPPGMHAAGWGAVGSAVDGGA</sequence>
<comment type="caution">
    <text evidence="3">The sequence shown here is derived from an EMBL/GenBank/DDBJ whole genome shotgun (WGS) entry which is preliminary data.</text>
</comment>
<dbReference type="AlphaFoldDB" id="A0A427XUT3"/>
<feature type="compositionally biased region" description="Polar residues" evidence="2">
    <location>
        <begin position="805"/>
        <end position="818"/>
    </location>
</feature>
<reference evidence="3 4" key="1">
    <citation type="submission" date="2018-11" db="EMBL/GenBank/DDBJ databases">
        <title>Genome sequence of Apiotrichum porosum DSM 27194.</title>
        <authorList>
            <person name="Aliyu H."/>
            <person name="Gorte O."/>
            <person name="Ochsenreither K."/>
        </authorList>
    </citation>
    <scope>NUCLEOTIDE SEQUENCE [LARGE SCALE GENOMIC DNA]</scope>
    <source>
        <strain evidence="3 4">DSM 27194</strain>
    </source>
</reference>
<feature type="compositionally biased region" description="Basic residues" evidence="2">
    <location>
        <begin position="102"/>
        <end position="117"/>
    </location>
</feature>
<feature type="compositionally biased region" description="Acidic residues" evidence="2">
    <location>
        <begin position="122"/>
        <end position="133"/>
    </location>
</feature>
<dbReference type="EMBL" id="RSCE01000005">
    <property type="protein sequence ID" value="RSH82628.1"/>
    <property type="molecule type" value="Genomic_DNA"/>
</dbReference>
<feature type="compositionally biased region" description="Gly residues" evidence="2">
    <location>
        <begin position="842"/>
        <end position="853"/>
    </location>
</feature>
<feature type="compositionally biased region" description="Polar residues" evidence="2">
    <location>
        <begin position="348"/>
        <end position="358"/>
    </location>
</feature>
<evidence type="ECO:0000313" key="4">
    <source>
        <dbReference type="Proteomes" id="UP000279236"/>
    </source>
</evidence>
<name>A0A427XUT3_9TREE</name>
<dbReference type="Proteomes" id="UP000279236">
    <property type="component" value="Unassembled WGS sequence"/>
</dbReference>
<feature type="region of interest" description="Disordered" evidence="2">
    <location>
        <begin position="842"/>
        <end position="917"/>
    </location>
</feature>
<accession>A0A427XUT3</accession>
<feature type="compositionally biased region" description="Polar residues" evidence="2">
    <location>
        <begin position="654"/>
        <end position="679"/>
    </location>
</feature>
<feature type="region of interest" description="Disordered" evidence="2">
    <location>
        <begin position="401"/>
        <end position="434"/>
    </location>
</feature>
<feature type="compositionally biased region" description="Low complexity" evidence="2">
    <location>
        <begin position="854"/>
        <end position="866"/>
    </location>
</feature>
<protein>
    <submittedName>
        <fullName evidence="3">Uncharacterized protein</fullName>
    </submittedName>
</protein>
<dbReference type="RefSeq" id="XP_028476860.1">
    <property type="nucleotide sequence ID" value="XM_028622967.1"/>
</dbReference>
<feature type="region of interest" description="Disordered" evidence="2">
    <location>
        <begin position="622"/>
        <end position="719"/>
    </location>
</feature>
<feature type="region of interest" description="Disordered" evidence="2">
    <location>
        <begin position="741"/>
        <end position="820"/>
    </location>
</feature>
<feature type="coiled-coil region" evidence="1">
    <location>
        <begin position="489"/>
        <end position="562"/>
    </location>
</feature>
<proteinExistence type="predicted"/>
<feature type="compositionally biased region" description="Basic and acidic residues" evidence="2">
    <location>
        <begin position="410"/>
        <end position="424"/>
    </location>
</feature>
<dbReference type="GeneID" id="39592160"/>
<feature type="compositionally biased region" description="Low complexity" evidence="2">
    <location>
        <begin position="89"/>
        <end position="101"/>
    </location>
</feature>
<organism evidence="3 4">
    <name type="scientific">Apiotrichum porosum</name>
    <dbReference type="NCBI Taxonomy" id="105984"/>
    <lineage>
        <taxon>Eukaryota</taxon>
        <taxon>Fungi</taxon>
        <taxon>Dikarya</taxon>
        <taxon>Basidiomycota</taxon>
        <taxon>Agaricomycotina</taxon>
        <taxon>Tremellomycetes</taxon>
        <taxon>Trichosporonales</taxon>
        <taxon>Trichosporonaceae</taxon>
        <taxon>Apiotrichum</taxon>
    </lineage>
</organism>
<feature type="region of interest" description="Disordered" evidence="2">
    <location>
        <begin position="63"/>
        <end position="136"/>
    </location>
</feature>
<evidence type="ECO:0000313" key="3">
    <source>
        <dbReference type="EMBL" id="RSH82628.1"/>
    </source>
</evidence>
<dbReference type="OrthoDB" id="2596255at2759"/>
<evidence type="ECO:0000256" key="1">
    <source>
        <dbReference type="SAM" id="Coils"/>
    </source>
</evidence>
<feature type="compositionally biased region" description="Low complexity" evidence="2">
    <location>
        <begin position="768"/>
        <end position="782"/>
    </location>
</feature>
<feature type="region of interest" description="Disordered" evidence="2">
    <location>
        <begin position="176"/>
        <end position="257"/>
    </location>
</feature>
<feature type="compositionally biased region" description="Basic and acidic residues" evidence="2">
    <location>
        <begin position="246"/>
        <end position="257"/>
    </location>
</feature>
<feature type="compositionally biased region" description="Pro residues" evidence="2">
    <location>
        <begin position="747"/>
        <end position="757"/>
    </location>
</feature>
<gene>
    <name evidence="3" type="ORF">EHS24_007617</name>
</gene>
<keyword evidence="4" id="KW-1185">Reference proteome</keyword>
<evidence type="ECO:0000256" key="2">
    <source>
        <dbReference type="SAM" id="MobiDB-lite"/>
    </source>
</evidence>